<feature type="compositionally biased region" description="Low complexity" evidence="2">
    <location>
        <begin position="97"/>
        <end position="111"/>
    </location>
</feature>
<protein>
    <recommendedName>
        <fullName evidence="4">EGF-like domain-containing protein</fullName>
    </recommendedName>
</protein>
<name>A0AA39CH45_9EURO</name>
<comment type="caution">
    <text evidence="1">Lacks conserved residue(s) required for the propagation of feature annotation.</text>
</comment>
<dbReference type="CDD" id="cd00054">
    <property type="entry name" value="EGF_CA"/>
    <property type="match status" value="1"/>
</dbReference>
<feature type="region of interest" description="Disordered" evidence="2">
    <location>
        <begin position="691"/>
        <end position="720"/>
    </location>
</feature>
<dbReference type="PROSITE" id="PS50026">
    <property type="entry name" value="EGF_3"/>
    <property type="match status" value="1"/>
</dbReference>
<feature type="compositionally biased region" description="Polar residues" evidence="2">
    <location>
        <begin position="242"/>
        <end position="259"/>
    </location>
</feature>
<evidence type="ECO:0000256" key="2">
    <source>
        <dbReference type="SAM" id="MobiDB-lite"/>
    </source>
</evidence>
<dbReference type="AlphaFoldDB" id="A0AA39CH45"/>
<keyword evidence="6" id="KW-1185">Reference proteome</keyword>
<dbReference type="InterPro" id="IPR000742">
    <property type="entry name" value="EGF"/>
</dbReference>
<dbReference type="Proteomes" id="UP001172673">
    <property type="component" value="Unassembled WGS sequence"/>
</dbReference>
<feature type="compositionally biased region" description="Basic and acidic residues" evidence="2">
    <location>
        <begin position="420"/>
        <end position="429"/>
    </location>
</feature>
<keyword evidence="1" id="KW-0245">EGF-like domain</keyword>
<keyword evidence="3" id="KW-0812">Transmembrane</keyword>
<keyword evidence="3" id="KW-1133">Transmembrane helix</keyword>
<feature type="disulfide bond" evidence="1">
    <location>
        <begin position="521"/>
        <end position="530"/>
    </location>
</feature>
<feature type="domain" description="EGF-like" evidence="4">
    <location>
        <begin position="494"/>
        <end position="531"/>
    </location>
</feature>
<reference evidence="5" key="1">
    <citation type="submission" date="2022-10" db="EMBL/GenBank/DDBJ databases">
        <title>Culturing micro-colonial fungi from biological soil crusts in the Mojave desert and describing Neophaeococcomyces mojavensis, and introducing the new genera and species Taxawa tesnikishii.</title>
        <authorList>
            <person name="Kurbessoian T."/>
            <person name="Stajich J.E."/>
        </authorList>
    </citation>
    <scope>NUCLEOTIDE SEQUENCE</scope>
    <source>
        <strain evidence="5">TK_41</strain>
    </source>
</reference>
<evidence type="ECO:0000313" key="5">
    <source>
        <dbReference type="EMBL" id="KAJ9607918.1"/>
    </source>
</evidence>
<keyword evidence="3" id="KW-0472">Membrane</keyword>
<feature type="region of interest" description="Disordered" evidence="2">
    <location>
        <begin position="241"/>
        <end position="263"/>
    </location>
</feature>
<accession>A0AA39CH45</accession>
<feature type="region of interest" description="Disordered" evidence="2">
    <location>
        <begin position="1"/>
        <end position="151"/>
    </location>
</feature>
<feature type="transmembrane region" description="Helical" evidence="3">
    <location>
        <begin position="458"/>
        <end position="485"/>
    </location>
</feature>
<evidence type="ECO:0000256" key="3">
    <source>
        <dbReference type="SAM" id="Phobius"/>
    </source>
</evidence>
<dbReference type="Gene3D" id="2.10.25.10">
    <property type="entry name" value="Laminin"/>
    <property type="match status" value="1"/>
</dbReference>
<evidence type="ECO:0000313" key="6">
    <source>
        <dbReference type="Proteomes" id="UP001172673"/>
    </source>
</evidence>
<dbReference type="PANTHER" id="PTHR17178">
    <property type="entry name" value="SECRETORY GRANULE PROTEOGLYCAN CORE PROTEIN"/>
    <property type="match status" value="1"/>
</dbReference>
<feature type="compositionally biased region" description="Polar residues" evidence="2">
    <location>
        <begin position="22"/>
        <end position="31"/>
    </location>
</feature>
<evidence type="ECO:0000259" key="4">
    <source>
        <dbReference type="PROSITE" id="PS50026"/>
    </source>
</evidence>
<sequence>MDPHRPKKSNSSETRFHYSKPNYAQPSQYQQFPPHPGVRVPPNVKLSARQVPAGVGVAPPPVRYDSPSRPQHTPRSDGDGMLIQDFKFPAAPPPIPASSSSRSRQEPWQSSTRRYNMHDSYMSSVVNDYTPGTTPASKSRGFPTPTSRRYSGSVYAESEALGYEGPFDGSPETDADYSPEISQQVVRQASLGKRAKPAITTIRNRDSHLEQDIPESFPAPPTHYSRKATMEALSAAVAAGMSGQSNTVPRSETPVSRNHTPIRMPFDTSPPASPSADREFLQTPKTPATVVSSKMLGHHALPSSAHSQASTNPLLGLGIEQQPSMSDKIPASRRPPKLDMDAVRDAEARGSTTSLADLIKRATKLAANLDRGKTASRLGMLDMFGSSEKLGMGAAGNRHSTMSDMLSAFPAPAIGGTPTTKRDNDWPLGEKGDAYASTTDLSRGQPRKQRRKFCGMSLPILILVLTVIIILVAAAVLIPIFLILVPKQHKSSNDLSDCAASRPCRNGGTSIISNDACACVCSNGFTGSQCQTPGDTGDCMTITLNDGNTEYKNATVGSSVLPSFSDAQKRFDIPLNVSTILSVFSSTNLSCTSENSVVDFNSSALNSGSKIKRFIALPGLEPQPPAVDVHPRPPQISARAEIDCSKQHFERRQDGESAGTSNGIVFAQSSPTIGPIDPNVPLVTGVSTVTSVSGTTTPAASATASTSDSPSATSSGASASATVTDQELEFAKVVVLYVLQESLTVSVAVNAQHRMEEFFAQQTRGNSTSATVDVGLGDLTLTANFDKFSITKGNGDVVGGKGG</sequence>
<evidence type="ECO:0000256" key="1">
    <source>
        <dbReference type="PROSITE-ProRule" id="PRU00076"/>
    </source>
</evidence>
<feature type="region of interest" description="Disordered" evidence="2">
    <location>
        <begin position="410"/>
        <end position="429"/>
    </location>
</feature>
<dbReference type="PROSITE" id="PS00022">
    <property type="entry name" value="EGF_1"/>
    <property type="match status" value="1"/>
</dbReference>
<dbReference type="PROSITE" id="PS01186">
    <property type="entry name" value="EGF_2"/>
    <property type="match status" value="1"/>
</dbReference>
<keyword evidence="1" id="KW-1015">Disulfide bond</keyword>
<gene>
    <name evidence="5" type="ORF">H2200_007997</name>
</gene>
<feature type="compositionally biased region" description="Polar residues" evidence="2">
    <location>
        <begin position="121"/>
        <end position="137"/>
    </location>
</feature>
<dbReference type="EMBL" id="JAPDRK010000011">
    <property type="protein sequence ID" value="KAJ9607918.1"/>
    <property type="molecule type" value="Genomic_DNA"/>
</dbReference>
<proteinExistence type="predicted"/>
<dbReference type="PANTHER" id="PTHR17178:SF0">
    <property type="entry name" value="SERGLYCIN"/>
    <property type="match status" value="1"/>
</dbReference>
<comment type="caution">
    <text evidence="5">The sequence shown here is derived from an EMBL/GenBank/DDBJ whole genome shotgun (WGS) entry which is preliminary data.</text>
</comment>
<organism evidence="5 6">
    <name type="scientific">Cladophialophora chaetospira</name>
    <dbReference type="NCBI Taxonomy" id="386627"/>
    <lineage>
        <taxon>Eukaryota</taxon>
        <taxon>Fungi</taxon>
        <taxon>Dikarya</taxon>
        <taxon>Ascomycota</taxon>
        <taxon>Pezizomycotina</taxon>
        <taxon>Eurotiomycetes</taxon>
        <taxon>Chaetothyriomycetidae</taxon>
        <taxon>Chaetothyriales</taxon>
        <taxon>Herpotrichiellaceae</taxon>
        <taxon>Cladophialophora</taxon>
    </lineage>
</organism>